<keyword evidence="3" id="KW-1185">Reference proteome</keyword>
<organism evidence="3 4">
    <name type="scientific">Polistes dominula</name>
    <name type="common">European paper wasp</name>
    <name type="synonym">Vespa dominula</name>
    <dbReference type="NCBI Taxonomy" id="743375"/>
    <lineage>
        <taxon>Eukaryota</taxon>
        <taxon>Metazoa</taxon>
        <taxon>Ecdysozoa</taxon>
        <taxon>Arthropoda</taxon>
        <taxon>Hexapoda</taxon>
        <taxon>Insecta</taxon>
        <taxon>Pterygota</taxon>
        <taxon>Neoptera</taxon>
        <taxon>Endopterygota</taxon>
        <taxon>Hymenoptera</taxon>
        <taxon>Apocrita</taxon>
        <taxon>Aculeata</taxon>
        <taxon>Vespoidea</taxon>
        <taxon>Vespidae</taxon>
        <taxon>Polistinae</taxon>
        <taxon>Polistini</taxon>
        <taxon>Polistes</taxon>
    </lineage>
</organism>
<name>A0ABM1ILT8_POLDO</name>
<reference evidence="4" key="1">
    <citation type="submission" date="2025-08" db="UniProtKB">
        <authorList>
            <consortium name="RefSeq"/>
        </authorList>
    </citation>
    <scope>IDENTIFICATION</scope>
    <source>
        <tissue evidence="4">Whole body</tissue>
    </source>
</reference>
<evidence type="ECO:0000256" key="2">
    <source>
        <dbReference type="ARBA" id="ARBA00023002"/>
    </source>
</evidence>
<keyword evidence="2" id="KW-0560">Oxidoreductase</keyword>
<protein>
    <submittedName>
        <fullName evidence="4">Farnesol dehydrogenase-like</fullName>
    </submittedName>
</protein>
<dbReference type="Proteomes" id="UP000694924">
    <property type="component" value="Unplaced"/>
</dbReference>
<dbReference type="SUPFAM" id="SSF51735">
    <property type="entry name" value="NAD(P)-binding Rossmann-fold domains"/>
    <property type="match status" value="1"/>
</dbReference>
<dbReference type="GeneID" id="107068869"/>
<sequence>MERWSGKVAIVTGASCGIGLAIAKALVQHDVVVIGFARRKSKMENLSPGIVDTDIFKTSNVEFHTDEALMPYLKPEDIADGVIYIIGTPQRVHIAELIIRPLGELKYEYQ</sequence>
<evidence type="ECO:0000313" key="3">
    <source>
        <dbReference type="Proteomes" id="UP000694924"/>
    </source>
</evidence>
<accession>A0ABM1ILT8</accession>
<evidence type="ECO:0000313" key="4">
    <source>
        <dbReference type="RefSeq" id="XP_015181175.1"/>
    </source>
</evidence>
<dbReference type="PANTHER" id="PTHR43115">
    <property type="entry name" value="DEHYDROGENASE/REDUCTASE SDR FAMILY MEMBER 11"/>
    <property type="match status" value="1"/>
</dbReference>
<dbReference type="Pfam" id="PF00106">
    <property type="entry name" value="adh_short"/>
    <property type="match status" value="1"/>
</dbReference>
<dbReference type="Gene3D" id="3.40.50.720">
    <property type="entry name" value="NAD(P)-binding Rossmann-like Domain"/>
    <property type="match status" value="1"/>
</dbReference>
<dbReference type="InterPro" id="IPR002347">
    <property type="entry name" value="SDR_fam"/>
</dbReference>
<comment type="similarity">
    <text evidence="1">Belongs to the short-chain dehydrogenases/reductases (SDR) family.</text>
</comment>
<dbReference type="InterPro" id="IPR036291">
    <property type="entry name" value="NAD(P)-bd_dom_sf"/>
</dbReference>
<gene>
    <name evidence="4" type="primary">LOC107068869</name>
</gene>
<evidence type="ECO:0000256" key="1">
    <source>
        <dbReference type="ARBA" id="ARBA00006484"/>
    </source>
</evidence>
<proteinExistence type="inferred from homology"/>
<dbReference type="PANTHER" id="PTHR43115:SF4">
    <property type="entry name" value="DEHYDROGENASE_REDUCTASE SDR FAMILY MEMBER 11"/>
    <property type="match status" value="1"/>
</dbReference>
<dbReference type="RefSeq" id="XP_015181175.1">
    <property type="nucleotide sequence ID" value="XM_015325689.1"/>
</dbReference>